<accession>A0A834GWL7</accession>
<reference evidence="1" key="1">
    <citation type="submission" date="2019-11" db="EMBL/GenBank/DDBJ databases">
        <authorList>
            <person name="Liu Y."/>
            <person name="Hou J."/>
            <person name="Li T.-Q."/>
            <person name="Guan C.-H."/>
            <person name="Wu X."/>
            <person name="Wu H.-Z."/>
            <person name="Ling F."/>
            <person name="Zhang R."/>
            <person name="Shi X.-G."/>
            <person name="Ren J.-P."/>
            <person name="Chen E.-F."/>
            <person name="Sun J.-M."/>
        </authorList>
    </citation>
    <scope>NUCLEOTIDE SEQUENCE</scope>
    <source>
        <strain evidence="1">Adult_tree_wgs_1</strain>
        <tissue evidence="1">Leaves</tissue>
    </source>
</reference>
<comment type="caution">
    <text evidence="1">The sequence shown here is derived from an EMBL/GenBank/DDBJ whole genome shotgun (WGS) entry which is preliminary data.</text>
</comment>
<name>A0A834GWL7_RHOSS</name>
<organism evidence="1 2">
    <name type="scientific">Rhododendron simsii</name>
    <name type="common">Sims's rhododendron</name>
    <dbReference type="NCBI Taxonomy" id="118357"/>
    <lineage>
        <taxon>Eukaryota</taxon>
        <taxon>Viridiplantae</taxon>
        <taxon>Streptophyta</taxon>
        <taxon>Embryophyta</taxon>
        <taxon>Tracheophyta</taxon>
        <taxon>Spermatophyta</taxon>
        <taxon>Magnoliopsida</taxon>
        <taxon>eudicotyledons</taxon>
        <taxon>Gunneridae</taxon>
        <taxon>Pentapetalae</taxon>
        <taxon>asterids</taxon>
        <taxon>Ericales</taxon>
        <taxon>Ericaceae</taxon>
        <taxon>Ericoideae</taxon>
        <taxon>Rhodoreae</taxon>
        <taxon>Rhododendron</taxon>
    </lineage>
</organism>
<proteinExistence type="predicted"/>
<keyword evidence="2" id="KW-1185">Reference proteome</keyword>
<evidence type="ECO:0000313" key="2">
    <source>
        <dbReference type="Proteomes" id="UP000626092"/>
    </source>
</evidence>
<evidence type="ECO:0000313" key="1">
    <source>
        <dbReference type="EMBL" id="KAF7140576.1"/>
    </source>
</evidence>
<protein>
    <submittedName>
        <fullName evidence="1">Uncharacterized protein</fullName>
    </submittedName>
</protein>
<dbReference type="Proteomes" id="UP000626092">
    <property type="component" value="Unassembled WGS sequence"/>
</dbReference>
<dbReference type="AlphaFoldDB" id="A0A834GWL7"/>
<dbReference type="EMBL" id="WJXA01000006">
    <property type="protein sequence ID" value="KAF7140576.1"/>
    <property type="molecule type" value="Genomic_DNA"/>
</dbReference>
<gene>
    <name evidence="1" type="ORF">RHSIM_Rhsim06G0150900</name>
</gene>
<dbReference type="OrthoDB" id="1934230at2759"/>
<sequence>MGPAAGELYFDFGISLSTTATASSAAGLGQSPFLFPSLPLPFGCLPSPRSSYPLLSLLFSPLKAAGQLGFQPFPVSQRMPVTSPRWKDLWVQVVGKTFFGPCVIGVRNLHKLGFVPLFQP</sequence>